<proteinExistence type="inferred from homology"/>
<dbReference type="Gene3D" id="3.40.50.150">
    <property type="entry name" value="Vaccinia Virus protein VP39"/>
    <property type="match status" value="1"/>
</dbReference>
<keyword evidence="8" id="KW-1185">Reference proteome</keyword>
<evidence type="ECO:0000313" key="8">
    <source>
        <dbReference type="Proteomes" id="UP000893823"/>
    </source>
</evidence>
<organism evidence="6 7">
    <name type="scientific">Agromyces flavus</name>
    <dbReference type="NCBI Taxonomy" id="589382"/>
    <lineage>
        <taxon>Bacteria</taxon>
        <taxon>Bacillati</taxon>
        <taxon>Actinomycetota</taxon>
        <taxon>Actinomycetes</taxon>
        <taxon>Micrococcales</taxon>
        <taxon>Microbacteriaceae</taxon>
        <taxon>Agromyces</taxon>
    </lineage>
</organism>
<protein>
    <submittedName>
        <fullName evidence="6">Methyltransferase domain-containing protein</fullName>
    </submittedName>
    <submittedName>
        <fullName evidence="5">SAM-dependent methyltransferase</fullName>
    </submittedName>
</protein>
<evidence type="ECO:0000256" key="2">
    <source>
        <dbReference type="ARBA" id="ARBA00022603"/>
    </source>
</evidence>
<keyword evidence="3 6" id="KW-0808">Transferase</keyword>
<dbReference type="CDD" id="cd02440">
    <property type="entry name" value="AdoMet_MTases"/>
    <property type="match status" value="1"/>
</dbReference>
<dbReference type="AlphaFoldDB" id="A0A1H1N836"/>
<reference evidence="5" key="3">
    <citation type="submission" date="2022-06" db="EMBL/GenBank/DDBJ databases">
        <title>Genomic Encyclopedia of Type Strains, Phase III (KMG-III): the genomes of soil and plant-associated and newly described type strains.</title>
        <authorList>
            <person name="Whitman W."/>
        </authorList>
    </citation>
    <scope>NUCLEOTIDE SEQUENCE</scope>
    <source>
        <strain evidence="5">CPCC 202695</strain>
    </source>
</reference>
<feature type="domain" description="Methyltransferase type 11" evidence="4">
    <location>
        <begin position="90"/>
        <end position="178"/>
    </location>
</feature>
<evidence type="ECO:0000256" key="1">
    <source>
        <dbReference type="ARBA" id="ARBA00008361"/>
    </source>
</evidence>
<reference evidence="7" key="1">
    <citation type="submission" date="2016-10" db="EMBL/GenBank/DDBJ databases">
        <authorList>
            <person name="Varghese N."/>
            <person name="Submissions S."/>
        </authorList>
    </citation>
    <scope>NUCLEOTIDE SEQUENCE [LARGE SCALE GENOMIC DNA]</scope>
    <source>
        <strain evidence="7">CPCC 202695</strain>
    </source>
</reference>
<dbReference type="SUPFAM" id="SSF53335">
    <property type="entry name" value="S-adenosyl-L-methionine-dependent methyltransferases"/>
    <property type="match status" value="1"/>
</dbReference>
<evidence type="ECO:0000256" key="3">
    <source>
        <dbReference type="ARBA" id="ARBA00022679"/>
    </source>
</evidence>
<dbReference type="STRING" id="589382.SAMN04489721_0550"/>
<gene>
    <name evidence="5" type="ORF">BCL57_003321</name>
    <name evidence="6" type="ORF">SAMN04489721_0550</name>
</gene>
<dbReference type="PANTHER" id="PTHR44942:SF4">
    <property type="entry name" value="METHYLTRANSFERASE TYPE 11 DOMAIN-CONTAINING PROTEIN"/>
    <property type="match status" value="1"/>
</dbReference>
<evidence type="ECO:0000313" key="6">
    <source>
        <dbReference type="EMBL" id="SDR95144.1"/>
    </source>
</evidence>
<dbReference type="Pfam" id="PF08241">
    <property type="entry name" value="Methyltransf_11"/>
    <property type="match status" value="1"/>
</dbReference>
<dbReference type="PANTHER" id="PTHR44942">
    <property type="entry name" value="METHYLTRANSF_11 DOMAIN-CONTAINING PROTEIN"/>
    <property type="match status" value="1"/>
</dbReference>
<name>A0A1H1N836_9MICO</name>
<dbReference type="GO" id="GO:0032259">
    <property type="term" value="P:methylation"/>
    <property type="evidence" value="ECO:0007669"/>
    <property type="project" value="UniProtKB-KW"/>
</dbReference>
<dbReference type="Proteomes" id="UP000893823">
    <property type="component" value="Unassembled WGS sequence"/>
</dbReference>
<keyword evidence="2 6" id="KW-0489">Methyltransferase</keyword>
<dbReference type="EMBL" id="LT629755">
    <property type="protein sequence ID" value="SDR95144.1"/>
    <property type="molecule type" value="Genomic_DNA"/>
</dbReference>
<reference evidence="6" key="2">
    <citation type="submission" date="2016-10" db="EMBL/GenBank/DDBJ databases">
        <authorList>
            <person name="de Groot N.N."/>
        </authorList>
    </citation>
    <scope>NUCLEOTIDE SEQUENCE [LARGE SCALE GENOMIC DNA]</scope>
    <source>
        <strain evidence="6">CPCC 202695</strain>
    </source>
</reference>
<evidence type="ECO:0000259" key="4">
    <source>
        <dbReference type="Pfam" id="PF08241"/>
    </source>
</evidence>
<comment type="similarity">
    <text evidence="1">Belongs to the methyltransferase superfamily.</text>
</comment>
<sequence length="293" mass="32030">MGIVARGHDTAGRVVPRVVERLTDVAVRAWNGTVEQRAGDDGGLVRDPADPETVRSARSFGAAASVYGAARPGYPIEAVAWLVGDATRVLDLGAGTGKLTEALIELDRDVIAVDPVEEMLEELEVRVPGVPRILGTAEDIPVEDASVDAVVAGQAWHWFQPERAVPEIARVLRPGGTLGIVWNSRDTSVEWLRQAGEIMHERHDASASFQDYVRVGRPFGPIEEHSVEWVERMSRARFLDLVRSRSYYLTAPPSEQRSVIAALETLLTTHPDVAGAEELAIPYVTRCFRARLG</sequence>
<evidence type="ECO:0000313" key="5">
    <source>
        <dbReference type="EMBL" id="MCP2369138.1"/>
    </source>
</evidence>
<dbReference type="InterPro" id="IPR051052">
    <property type="entry name" value="Diverse_substrate_MTase"/>
</dbReference>
<dbReference type="InterPro" id="IPR013216">
    <property type="entry name" value="Methyltransf_11"/>
</dbReference>
<evidence type="ECO:0000313" key="7">
    <source>
        <dbReference type="Proteomes" id="UP000199482"/>
    </source>
</evidence>
<dbReference type="GO" id="GO:0008757">
    <property type="term" value="F:S-adenosylmethionine-dependent methyltransferase activity"/>
    <property type="evidence" value="ECO:0007669"/>
    <property type="project" value="InterPro"/>
</dbReference>
<dbReference type="EMBL" id="SODL02000007">
    <property type="protein sequence ID" value="MCP2369138.1"/>
    <property type="molecule type" value="Genomic_DNA"/>
</dbReference>
<dbReference type="InterPro" id="IPR029063">
    <property type="entry name" value="SAM-dependent_MTases_sf"/>
</dbReference>
<dbReference type="RefSeq" id="WP_229724855.1">
    <property type="nucleotide sequence ID" value="NZ_BMDN01000007.1"/>
</dbReference>
<dbReference type="Proteomes" id="UP000199482">
    <property type="component" value="Chromosome I"/>
</dbReference>
<accession>A0A1H1N836</accession>